<dbReference type="GO" id="GO:0006508">
    <property type="term" value="P:proteolysis"/>
    <property type="evidence" value="ECO:0007669"/>
    <property type="project" value="UniProtKB-KW"/>
</dbReference>
<dbReference type="PANTHER" id="PTHR43343:SF3">
    <property type="entry name" value="PROTEASE DO-LIKE 8, CHLOROPLASTIC"/>
    <property type="match status" value="1"/>
</dbReference>
<gene>
    <name evidence="4" type="ORF">LR394_34405</name>
</gene>
<reference evidence="4" key="1">
    <citation type="submission" date="2021-11" db="EMBL/GenBank/DDBJ databases">
        <title>Streptomyces corallinus and Kineosporia corallina sp. nov., two new coral-derived marine actinobacteria.</title>
        <authorList>
            <person name="Buangrab K."/>
            <person name="Sutthacheep M."/>
            <person name="Yeemin T."/>
            <person name="Harunari E."/>
            <person name="Igarashi Y."/>
            <person name="Sripreechasak P."/>
            <person name="Kanchanasin P."/>
            <person name="Tanasupawat S."/>
            <person name="Phongsopitanun W."/>
        </authorList>
    </citation>
    <scope>NUCLEOTIDE SEQUENCE</scope>
    <source>
        <strain evidence="4">JCM 31032</strain>
    </source>
</reference>
<keyword evidence="3" id="KW-0732">Signal</keyword>
<protein>
    <submittedName>
        <fullName evidence="4">Trypsin-like peptidase domain-containing protein</fullName>
    </submittedName>
</protein>
<comment type="caution">
    <text evidence="4">The sequence shown here is derived from an EMBL/GenBank/DDBJ whole genome shotgun (WGS) entry which is preliminary data.</text>
</comment>
<keyword evidence="2" id="KW-0378">Hydrolase</keyword>
<dbReference type="Pfam" id="PF13365">
    <property type="entry name" value="Trypsin_2"/>
    <property type="match status" value="1"/>
</dbReference>
<evidence type="ECO:0000256" key="3">
    <source>
        <dbReference type="SAM" id="SignalP"/>
    </source>
</evidence>
<evidence type="ECO:0000256" key="1">
    <source>
        <dbReference type="ARBA" id="ARBA00022670"/>
    </source>
</evidence>
<organism evidence="4 5">
    <name type="scientific">Kineosporia babensis</name>
    <dbReference type="NCBI Taxonomy" id="499548"/>
    <lineage>
        <taxon>Bacteria</taxon>
        <taxon>Bacillati</taxon>
        <taxon>Actinomycetota</taxon>
        <taxon>Actinomycetes</taxon>
        <taxon>Kineosporiales</taxon>
        <taxon>Kineosporiaceae</taxon>
        <taxon>Kineosporia</taxon>
    </lineage>
</organism>
<dbReference type="Gene3D" id="2.40.10.120">
    <property type="match status" value="1"/>
</dbReference>
<dbReference type="AlphaFoldDB" id="A0A9X1SXM6"/>
<name>A0A9X1SXM6_9ACTN</name>
<dbReference type="RefSeq" id="WP_231448820.1">
    <property type="nucleotide sequence ID" value="NZ_JAJOMB010000026.1"/>
</dbReference>
<dbReference type="InterPro" id="IPR009003">
    <property type="entry name" value="Peptidase_S1_PA"/>
</dbReference>
<dbReference type="SUPFAM" id="SSF50494">
    <property type="entry name" value="Trypsin-like serine proteases"/>
    <property type="match status" value="1"/>
</dbReference>
<evidence type="ECO:0000313" key="5">
    <source>
        <dbReference type="Proteomes" id="UP001138997"/>
    </source>
</evidence>
<dbReference type="InterPro" id="IPR051201">
    <property type="entry name" value="Chloro_Bact_Ser_Proteases"/>
</dbReference>
<dbReference type="InterPro" id="IPR001940">
    <property type="entry name" value="Peptidase_S1C"/>
</dbReference>
<keyword evidence="5" id="KW-1185">Reference proteome</keyword>
<dbReference type="EMBL" id="JAJOMB010000026">
    <property type="protein sequence ID" value="MCD5315999.1"/>
    <property type="molecule type" value="Genomic_DNA"/>
</dbReference>
<dbReference type="GO" id="GO:0004252">
    <property type="term" value="F:serine-type endopeptidase activity"/>
    <property type="evidence" value="ECO:0007669"/>
    <property type="project" value="InterPro"/>
</dbReference>
<keyword evidence="1" id="KW-0645">Protease</keyword>
<sequence length="238" mass="23709">MAPLLLAAVLAGGTTGGVIAWATTETTVPTIIQEDAEPAPLGGQAGTETAAAEIMPSVVQVRAGRGTGSGFVLDDRGHVITNHHVVERSSRVRLQLADGRLTGATVVGGDADEDIAVLRIDGSGPEAARIGSSNSLRIGQQVIAVGSPLGLSGTVTSGIVSAVDRTSRIGGASRPMVQTDASINPGNSGGPLVDLAGRVVGVNTAIATTSASAGNIGIGFAVPIDRALEVAQEIIARN</sequence>
<feature type="signal peptide" evidence="3">
    <location>
        <begin position="1"/>
        <end position="20"/>
    </location>
</feature>
<evidence type="ECO:0000313" key="4">
    <source>
        <dbReference type="EMBL" id="MCD5315999.1"/>
    </source>
</evidence>
<evidence type="ECO:0000256" key="2">
    <source>
        <dbReference type="ARBA" id="ARBA00022801"/>
    </source>
</evidence>
<dbReference type="PRINTS" id="PR00834">
    <property type="entry name" value="PROTEASES2C"/>
</dbReference>
<feature type="chain" id="PRO_5040996976" evidence="3">
    <location>
        <begin position="21"/>
        <end position="238"/>
    </location>
</feature>
<dbReference type="PANTHER" id="PTHR43343">
    <property type="entry name" value="PEPTIDASE S12"/>
    <property type="match status" value="1"/>
</dbReference>
<accession>A0A9X1SXM6</accession>
<dbReference type="Proteomes" id="UP001138997">
    <property type="component" value="Unassembled WGS sequence"/>
</dbReference>
<proteinExistence type="predicted"/>